<dbReference type="PANTHER" id="PTHR18968">
    <property type="entry name" value="THIAMINE PYROPHOSPHATE ENZYMES"/>
    <property type="match status" value="1"/>
</dbReference>
<dbReference type="InterPro" id="IPR012001">
    <property type="entry name" value="Thiamin_PyroP_enz_TPP-bd_dom"/>
</dbReference>
<evidence type="ECO:0000256" key="2">
    <source>
        <dbReference type="ARBA" id="ARBA00023052"/>
    </source>
</evidence>
<dbReference type="Pfam" id="PF02776">
    <property type="entry name" value="TPP_enzyme_N"/>
    <property type="match status" value="1"/>
</dbReference>
<dbReference type="PANTHER" id="PTHR18968:SF167">
    <property type="entry name" value="ACETOLACTATE SYNTHASE LARGE SUBUNIT ILVB2-RELATED"/>
    <property type="match status" value="1"/>
</dbReference>
<dbReference type="AlphaFoldDB" id="D1C2H8"/>
<dbReference type="GO" id="GO:0005948">
    <property type="term" value="C:acetolactate synthase complex"/>
    <property type="evidence" value="ECO:0007669"/>
    <property type="project" value="TreeGrafter"/>
</dbReference>
<dbReference type="InterPro" id="IPR011766">
    <property type="entry name" value="TPP_enzyme_TPP-bd"/>
</dbReference>
<dbReference type="KEGG" id="sti:Sthe_1009"/>
<dbReference type="InParanoid" id="D1C2H8"/>
<dbReference type="Proteomes" id="UP000002027">
    <property type="component" value="Chromosome 1"/>
</dbReference>
<dbReference type="NCBIfam" id="NF005712">
    <property type="entry name" value="PRK07524.1"/>
    <property type="match status" value="1"/>
</dbReference>
<gene>
    <name evidence="7" type="ordered locus">Sthe_1009</name>
</gene>
<comment type="similarity">
    <text evidence="1 3">Belongs to the TPP enzyme family.</text>
</comment>
<dbReference type="InterPro" id="IPR029035">
    <property type="entry name" value="DHS-like_NAD/FAD-binding_dom"/>
</dbReference>
<name>D1C2H8_SPHTD</name>
<evidence type="ECO:0000259" key="4">
    <source>
        <dbReference type="Pfam" id="PF00205"/>
    </source>
</evidence>
<dbReference type="InterPro" id="IPR012000">
    <property type="entry name" value="Thiamin_PyroP_enz_cen_dom"/>
</dbReference>
<reference evidence="7 8" key="2">
    <citation type="journal article" date="2010" name="Stand. Genomic Sci.">
        <title>Complete genome sequence of Desulfohalobium retbaense type strain (HR(100)).</title>
        <authorList>
            <person name="Spring S."/>
            <person name="Nolan M."/>
            <person name="Lapidus A."/>
            <person name="Glavina Del Rio T."/>
            <person name="Copeland A."/>
            <person name="Tice H."/>
            <person name="Cheng J.F."/>
            <person name="Lucas S."/>
            <person name="Land M."/>
            <person name="Chen F."/>
            <person name="Bruce D."/>
            <person name="Goodwin L."/>
            <person name="Pitluck S."/>
            <person name="Ivanova N."/>
            <person name="Mavromatis K."/>
            <person name="Mikhailova N."/>
            <person name="Pati A."/>
            <person name="Chen A."/>
            <person name="Palaniappan K."/>
            <person name="Hauser L."/>
            <person name="Chang Y.J."/>
            <person name="Jeffries C.D."/>
            <person name="Munk C."/>
            <person name="Kiss H."/>
            <person name="Chain P."/>
            <person name="Han C."/>
            <person name="Brettin T."/>
            <person name="Detter J.C."/>
            <person name="Schuler E."/>
            <person name="Goker M."/>
            <person name="Rohde M."/>
            <person name="Bristow J."/>
            <person name="Eisen J.A."/>
            <person name="Markowitz V."/>
            <person name="Hugenholtz P."/>
            <person name="Kyrpides N.C."/>
            <person name="Klenk H.P."/>
        </authorList>
    </citation>
    <scope>NUCLEOTIDE SEQUENCE [LARGE SCALE GENOMIC DNA]</scope>
    <source>
        <strain evidence="8">ATCC 49802 / DSM 20745 / S 6022</strain>
    </source>
</reference>
<dbReference type="STRING" id="479434.Sthe_1009"/>
<dbReference type="CDD" id="cd07035">
    <property type="entry name" value="TPP_PYR_POX_like"/>
    <property type="match status" value="1"/>
</dbReference>
<dbReference type="FunFam" id="3.40.50.970:FF:000007">
    <property type="entry name" value="Acetolactate synthase"/>
    <property type="match status" value="1"/>
</dbReference>
<organism evidence="7 8">
    <name type="scientific">Sphaerobacter thermophilus (strain ATCC 49802 / DSM 20745 / KCCM 41009 / NCIMB 13125 / S 6022)</name>
    <dbReference type="NCBI Taxonomy" id="479434"/>
    <lineage>
        <taxon>Bacteria</taxon>
        <taxon>Pseudomonadati</taxon>
        <taxon>Thermomicrobiota</taxon>
        <taxon>Thermomicrobia</taxon>
        <taxon>Sphaerobacterales</taxon>
        <taxon>Sphaerobacterineae</taxon>
        <taxon>Sphaerobacteraceae</taxon>
        <taxon>Sphaerobacter</taxon>
    </lineage>
</organism>
<dbReference type="Pfam" id="PF02775">
    <property type="entry name" value="TPP_enzyme_C"/>
    <property type="match status" value="1"/>
</dbReference>
<dbReference type="CDD" id="cd00568">
    <property type="entry name" value="TPP_enzymes"/>
    <property type="match status" value="1"/>
</dbReference>
<evidence type="ECO:0000259" key="5">
    <source>
        <dbReference type="Pfam" id="PF02775"/>
    </source>
</evidence>
<evidence type="ECO:0000259" key="6">
    <source>
        <dbReference type="Pfam" id="PF02776"/>
    </source>
</evidence>
<proteinExistence type="inferred from homology"/>
<dbReference type="GO" id="GO:0003984">
    <property type="term" value="F:acetolactate synthase activity"/>
    <property type="evidence" value="ECO:0007669"/>
    <property type="project" value="TreeGrafter"/>
</dbReference>
<dbReference type="InterPro" id="IPR000399">
    <property type="entry name" value="TPP-bd_CS"/>
</dbReference>
<dbReference type="Pfam" id="PF00205">
    <property type="entry name" value="TPP_enzyme_M"/>
    <property type="match status" value="1"/>
</dbReference>
<protein>
    <submittedName>
        <fullName evidence="7">Thiamine pyrophosphate protein TPP binding domain protein</fullName>
    </submittedName>
</protein>
<dbReference type="Gene3D" id="3.40.50.970">
    <property type="match status" value="2"/>
</dbReference>
<dbReference type="PROSITE" id="PS00187">
    <property type="entry name" value="TPP_ENZYMES"/>
    <property type="match status" value="1"/>
</dbReference>
<evidence type="ECO:0000256" key="3">
    <source>
        <dbReference type="RuleBase" id="RU362132"/>
    </source>
</evidence>
<evidence type="ECO:0000256" key="1">
    <source>
        <dbReference type="ARBA" id="ARBA00007812"/>
    </source>
</evidence>
<dbReference type="HOGENOM" id="CLU_013748_3_1_0"/>
<keyword evidence="2 3" id="KW-0786">Thiamine pyrophosphate</keyword>
<dbReference type="SUPFAM" id="SSF52518">
    <property type="entry name" value="Thiamin diphosphate-binding fold (THDP-binding)"/>
    <property type="match status" value="2"/>
</dbReference>
<dbReference type="GO" id="GO:0050660">
    <property type="term" value="F:flavin adenine dinucleotide binding"/>
    <property type="evidence" value="ECO:0007669"/>
    <property type="project" value="TreeGrafter"/>
</dbReference>
<feature type="domain" description="Thiamine pyrophosphate enzyme central" evidence="4">
    <location>
        <begin position="193"/>
        <end position="326"/>
    </location>
</feature>
<dbReference type="EMBL" id="CP001823">
    <property type="protein sequence ID" value="ACZ38445.1"/>
    <property type="molecule type" value="Genomic_DNA"/>
</dbReference>
<dbReference type="SUPFAM" id="SSF52467">
    <property type="entry name" value="DHS-like NAD/FAD-binding domain"/>
    <property type="match status" value="1"/>
</dbReference>
<dbReference type="OrthoDB" id="4494979at2"/>
<evidence type="ECO:0000313" key="8">
    <source>
        <dbReference type="Proteomes" id="UP000002027"/>
    </source>
</evidence>
<keyword evidence="8" id="KW-1185">Reference proteome</keyword>
<dbReference type="eggNOG" id="COG0028">
    <property type="taxonomic scope" value="Bacteria"/>
</dbReference>
<dbReference type="GO" id="GO:0009097">
    <property type="term" value="P:isoleucine biosynthetic process"/>
    <property type="evidence" value="ECO:0007669"/>
    <property type="project" value="TreeGrafter"/>
</dbReference>
<dbReference type="GO" id="GO:0000287">
    <property type="term" value="F:magnesium ion binding"/>
    <property type="evidence" value="ECO:0007669"/>
    <property type="project" value="InterPro"/>
</dbReference>
<dbReference type="RefSeq" id="WP_012871492.1">
    <property type="nucleotide sequence ID" value="NC_013523.1"/>
</dbReference>
<dbReference type="Gene3D" id="3.40.50.1220">
    <property type="entry name" value="TPP-binding domain"/>
    <property type="match status" value="1"/>
</dbReference>
<sequence length="534" mass="57300">MGERIKGGQAVVRALEAHGVDVVFGIPGVHTLEIYDALRDSPIRHILARHEQGAGFMADGYARASGRPGVAIIITGPGITNVATPIGEAYSDSVPVLVVSANVEQQWAGKMLGHLHDLKDQLGVMRAVTKWNDRATTVSAVPQLIAEAFRQMTTGRPRPTHVEVPLDVLRAFGEAEVTPPEPIAPVAPDPQEVQRAVDAIEAAERVVIYAGGGAVASGAHQAITDLAERLGAPVLTSIMGKGSIAEDHPMALGNLWEPGSPVEEVLRSADLALVFGSKLGAQDTEYQRMPLPSTIVRVDIDPEEIGRNYTPTQAIVADAALTARALVEHLAARGVSKEGWTPVQVADIRQRARAVAWGAEQQPYIDALRSAIPRDGILVTDMTMMSYVACRLYPVYEPRTFFFPAGYGTLGFSLPAAIGAKIARPDATVVSIVGDGGFQFTMQEVATAVQFRLGLPIVIFNDSTYTAVKEAQAREFDRRFIAVDLVNPDYVKFADAYGIPGVRAESPDALAEAIRAAAQRDLPTIIDTPIHFEY</sequence>
<dbReference type="InterPro" id="IPR045229">
    <property type="entry name" value="TPP_enz"/>
</dbReference>
<feature type="domain" description="Thiamine pyrophosphate enzyme TPP-binding" evidence="5">
    <location>
        <begin position="382"/>
        <end position="527"/>
    </location>
</feature>
<dbReference type="InterPro" id="IPR029061">
    <property type="entry name" value="THDP-binding"/>
</dbReference>
<reference evidence="8" key="1">
    <citation type="submission" date="2009-11" db="EMBL/GenBank/DDBJ databases">
        <title>The complete chromosome 1 of Sphaerobacter thermophilus DSM 20745.</title>
        <authorList>
            <person name="Lucas S."/>
            <person name="Copeland A."/>
            <person name="Lapidus A."/>
            <person name="Glavina del Rio T."/>
            <person name="Dalin E."/>
            <person name="Tice H."/>
            <person name="Bruce D."/>
            <person name="Goodwin L."/>
            <person name="Pitluck S."/>
            <person name="Kyrpides N."/>
            <person name="Mavromatis K."/>
            <person name="Ivanova N."/>
            <person name="Mikhailova N."/>
            <person name="LaButti K.M."/>
            <person name="Clum A."/>
            <person name="Sun H.I."/>
            <person name="Brettin T."/>
            <person name="Detter J.C."/>
            <person name="Han C."/>
            <person name="Larimer F."/>
            <person name="Land M."/>
            <person name="Hauser L."/>
            <person name="Markowitz V."/>
            <person name="Cheng J.F."/>
            <person name="Hugenholtz P."/>
            <person name="Woyke T."/>
            <person name="Wu D."/>
            <person name="Steenblock K."/>
            <person name="Schneider S."/>
            <person name="Pukall R."/>
            <person name="Goeker M."/>
            <person name="Klenk H.P."/>
            <person name="Eisen J.A."/>
        </authorList>
    </citation>
    <scope>NUCLEOTIDE SEQUENCE [LARGE SCALE GENOMIC DNA]</scope>
    <source>
        <strain evidence="8">ATCC 49802 / DSM 20745 / S 6022</strain>
    </source>
</reference>
<feature type="domain" description="Thiamine pyrophosphate enzyme N-terminal TPP-binding" evidence="6">
    <location>
        <begin position="6"/>
        <end position="121"/>
    </location>
</feature>
<dbReference type="GO" id="GO:0009099">
    <property type="term" value="P:L-valine biosynthetic process"/>
    <property type="evidence" value="ECO:0007669"/>
    <property type="project" value="TreeGrafter"/>
</dbReference>
<dbReference type="GO" id="GO:0030976">
    <property type="term" value="F:thiamine pyrophosphate binding"/>
    <property type="evidence" value="ECO:0007669"/>
    <property type="project" value="InterPro"/>
</dbReference>
<evidence type="ECO:0000313" key="7">
    <source>
        <dbReference type="EMBL" id="ACZ38445.1"/>
    </source>
</evidence>
<accession>D1C2H8</accession>